<proteinExistence type="predicted"/>
<name>A0A2S7SYS7_9BACT</name>
<dbReference type="AlphaFoldDB" id="A0A2S7SYS7"/>
<keyword evidence="1" id="KW-1133">Transmembrane helix</keyword>
<keyword evidence="3" id="KW-1185">Reference proteome</keyword>
<keyword evidence="1" id="KW-0472">Membrane</keyword>
<dbReference type="EMBL" id="PPSL01000002">
    <property type="protein sequence ID" value="PQJ12103.1"/>
    <property type="molecule type" value="Genomic_DNA"/>
</dbReference>
<evidence type="ECO:0000313" key="2">
    <source>
        <dbReference type="EMBL" id="PQJ12103.1"/>
    </source>
</evidence>
<comment type="caution">
    <text evidence="2">The sequence shown here is derived from an EMBL/GenBank/DDBJ whole genome shotgun (WGS) entry which is preliminary data.</text>
</comment>
<reference evidence="2 3" key="1">
    <citation type="submission" date="2018-01" db="EMBL/GenBank/DDBJ databases">
        <title>A novel member of the phylum Bacteroidetes isolated from glacier ice.</title>
        <authorList>
            <person name="Liu Q."/>
            <person name="Xin Y.-H."/>
        </authorList>
    </citation>
    <scope>NUCLEOTIDE SEQUENCE [LARGE SCALE GENOMIC DNA]</scope>
    <source>
        <strain evidence="2 3">RB1R16</strain>
    </source>
</reference>
<dbReference type="OrthoDB" id="713199at2"/>
<sequence>MADTNITSTTWHQKTVTCPTCASAITYYDLAKSKVFACPQCATLFEIWPDSEPFIRRIFSPDNKEIYTLPMGLETTFYDKPYKLVGHMFKKQANTAVYWNEYLFFSAGDNEYITMSEYDGHWLFITRIKDKERVYSSEMKHDRLTYSKDLSYKYDIVYATGEFDWNILDDEQLTAVEFVHKPMILIWENDDERSEWYKAIYRSPNDVLRLLPNLKKEQLAPRGGTITFNPATFYPRFKPLMIFTGILLAAFIMFHLFLSGTHTEKEVYKEFHTCTADTGAWTSCKPIITAPFKIEGPVPVGIRLDGLNIDNDWLELQIELINDKTGKVFEVDKTIEFYHGYEGGENWSEGDNRQEAIISGVPTGTYHLNIYPFNEKITNGATPSFSIAVFQNVFLTSNFFTMLMLIITYPLIQLIRKLSFEGSRWFTGADYNTNNDTE</sequence>
<keyword evidence="1" id="KW-0812">Transmembrane</keyword>
<dbReference type="Proteomes" id="UP000239872">
    <property type="component" value="Unassembled WGS sequence"/>
</dbReference>
<feature type="transmembrane region" description="Helical" evidence="1">
    <location>
        <begin position="240"/>
        <end position="258"/>
    </location>
</feature>
<evidence type="ECO:0000256" key="1">
    <source>
        <dbReference type="SAM" id="Phobius"/>
    </source>
</evidence>
<protein>
    <submittedName>
        <fullName evidence="2">Uncharacterized protein</fullName>
    </submittedName>
</protein>
<gene>
    <name evidence="2" type="ORF">CJD36_009965</name>
</gene>
<feature type="transmembrane region" description="Helical" evidence="1">
    <location>
        <begin position="393"/>
        <end position="412"/>
    </location>
</feature>
<dbReference type="RefSeq" id="WP_105038982.1">
    <property type="nucleotide sequence ID" value="NZ_PPSL01000002.1"/>
</dbReference>
<organism evidence="2 3">
    <name type="scientific">Flavipsychrobacter stenotrophus</name>
    <dbReference type="NCBI Taxonomy" id="2077091"/>
    <lineage>
        <taxon>Bacteria</taxon>
        <taxon>Pseudomonadati</taxon>
        <taxon>Bacteroidota</taxon>
        <taxon>Chitinophagia</taxon>
        <taxon>Chitinophagales</taxon>
        <taxon>Chitinophagaceae</taxon>
        <taxon>Flavipsychrobacter</taxon>
    </lineage>
</organism>
<accession>A0A2S7SYS7</accession>
<evidence type="ECO:0000313" key="3">
    <source>
        <dbReference type="Proteomes" id="UP000239872"/>
    </source>
</evidence>